<feature type="transmembrane region" description="Helical" evidence="11">
    <location>
        <begin position="604"/>
        <end position="621"/>
    </location>
</feature>
<comment type="subcellular location">
    <subcellularLocation>
        <location evidence="1 11">Cell membrane</location>
        <topology evidence="1 11">Multi-pass membrane protein</topology>
    </subcellularLocation>
</comment>
<dbReference type="InterPro" id="IPR013616">
    <property type="entry name" value="Chitin_synth_N"/>
</dbReference>
<keyword evidence="9 11" id="KW-0961">Cell wall biogenesis/degradation</keyword>
<feature type="transmembrane region" description="Helical" evidence="11">
    <location>
        <begin position="542"/>
        <end position="567"/>
    </location>
</feature>
<comment type="catalytic activity">
    <reaction evidence="11">
        <text>[(1-&gt;4)-N-acetyl-beta-D-glucosaminyl](n) + UDP-N-acetyl-alpha-D-glucosamine = [(1-&gt;4)-N-acetyl-beta-D-glucosaminyl](n+1) + UDP + H(+)</text>
        <dbReference type="Rhea" id="RHEA:16637"/>
        <dbReference type="Rhea" id="RHEA-COMP:9593"/>
        <dbReference type="Rhea" id="RHEA-COMP:9595"/>
        <dbReference type="ChEBI" id="CHEBI:15378"/>
        <dbReference type="ChEBI" id="CHEBI:17029"/>
        <dbReference type="ChEBI" id="CHEBI:57705"/>
        <dbReference type="ChEBI" id="CHEBI:58223"/>
        <dbReference type="EC" id="2.4.1.16"/>
    </reaction>
</comment>
<dbReference type="Pfam" id="PF08407">
    <property type="entry name" value="Chitin_synth_1N"/>
    <property type="match status" value="1"/>
</dbReference>
<evidence type="ECO:0000256" key="7">
    <source>
        <dbReference type="ARBA" id="ARBA00022989"/>
    </source>
</evidence>
<feature type="transmembrane region" description="Helical" evidence="11">
    <location>
        <begin position="815"/>
        <end position="832"/>
    </location>
</feature>
<dbReference type="CDD" id="cd04190">
    <property type="entry name" value="Chitin_synth_C"/>
    <property type="match status" value="1"/>
</dbReference>
<evidence type="ECO:0000256" key="9">
    <source>
        <dbReference type="ARBA" id="ARBA00023316"/>
    </source>
</evidence>
<feature type="region of interest" description="Disordered" evidence="12">
    <location>
        <begin position="1"/>
        <end position="73"/>
    </location>
</feature>
<comment type="similarity">
    <text evidence="10">Belongs to the chitin synthase family. Class III subfamily.</text>
</comment>
<dbReference type="EC" id="2.4.1.16" evidence="2 11"/>
<evidence type="ECO:0000256" key="6">
    <source>
        <dbReference type="ARBA" id="ARBA00022692"/>
    </source>
</evidence>
<dbReference type="InterPro" id="IPR029044">
    <property type="entry name" value="Nucleotide-diphossugar_trans"/>
</dbReference>
<dbReference type="PANTHER" id="PTHR22914:SF11">
    <property type="entry name" value="CHITIN SYNTHASE B"/>
    <property type="match status" value="1"/>
</dbReference>
<reference evidence="14 15" key="1">
    <citation type="submission" date="2024-02" db="EMBL/GenBank/DDBJ databases">
        <title>Discinaceae phylogenomics.</title>
        <authorList>
            <person name="Dirks A.C."/>
            <person name="James T.Y."/>
        </authorList>
    </citation>
    <scope>NUCLEOTIDE SEQUENCE [LARGE SCALE GENOMIC DNA]</scope>
    <source>
        <strain evidence="14 15">ACD0624</strain>
    </source>
</reference>
<evidence type="ECO:0000313" key="15">
    <source>
        <dbReference type="Proteomes" id="UP001447188"/>
    </source>
</evidence>
<keyword evidence="15" id="KW-1185">Reference proteome</keyword>
<keyword evidence="3 11" id="KW-1003">Cell membrane</keyword>
<comment type="function">
    <text evidence="11">Polymerizes chitin, a structural polymer of the cell wall and septum, by transferring the sugar moiety of UDP-GlcNAc to the non-reducing end of the growing chitin polymer.</text>
</comment>
<evidence type="ECO:0000256" key="10">
    <source>
        <dbReference type="ARBA" id="ARBA00038055"/>
    </source>
</evidence>
<proteinExistence type="inferred from homology"/>
<keyword evidence="8 11" id="KW-0472">Membrane</keyword>
<sequence>MAYQGIQEDGPAADYPETHTLHDYPLQNPESTDEINERVPLTGTYPEPVMQHPSHGPFDETSSRSSTPENMQRMRSSTPTLFAGQASVRESVLSLNGDWQRRQAPVGLRRYATRRVKLQQGQVLSLEYPVPSAVSNAIQAKYRDGGTDSATTEFTHMRYTAATCDPDDFTLKNGYDLRPRMYNRHTELLIAITYYNEDKVLTARTLHGVMQNVRDIVNLKKSEFWWKGGAAWQKIVVCLVFDGIDPCDKNTLDVLATVGIFQDGVMKKDVDGKETTAHIFEYTTQISVSSHQGLIRPADDNDEKCFPPVQLMFCLKQRNTKKINSHRWLFNAFGRILNPEVCVLLDAGTKPGPKSILALWEAFYNDKNLGGACGEIHAMLGKGGRMLLNPLVATQNFEYKISNILDKPLESAFGYVSVLPGAFSAYRFRAIMGRPLEQYFHGDHTLSARFGKKGIDGMNIFKKNMFLAEDRILCFELVAKAGSKWHLTYVRASKAETDVPEGAAEFISQRRRWLNGSFAAGIYSLMHFGRMYSSSHNIVRMFFLHLQLIYNIFATFMSWFSIGSFWLTTSVIMDLVGDPTDEEKRNGRIAWPFGPTVTPIFNSMMKYLYLAFVIMQFILALGNRPKGSKQTYIVSFVVFSLLQCYVIMLSFYLVFRAFSGSSGWDDLSGAASVGDFIAKFFTSNTGLIILALASTFGIYIAASLLYMDPWHMIHSFFQYVLMASSYTNVLNVYAFCNWHDVSWGTKGSDKAESLPSAKIKTEGKSKVIDEPEKPQADIDQAFEETVKRALAPFKNEEEVEEKTLDDSYKSFRTRLINAWIFSNCAVVIVFTSENFDWLGADSTKRTAWFFRFILLATAALSLFRFIGCVWFLGKSSILCCFTRR</sequence>
<keyword evidence="7 11" id="KW-1133">Transmembrane helix</keyword>
<evidence type="ECO:0000256" key="1">
    <source>
        <dbReference type="ARBA" id="ARBA00004651"/>
    </source>
</evidence>
<dbReference type="PANTHER" id="PTHR22914">
    <property type="entry name" value="CHITIN SYNTHASE"/>
    <property type="match status" value="1"/>
</dbReference>
<keyword evidence="6 11" id="KW-0812">Transmembrane</keyword>
<evidence type="ECO:0000313" key="14">
    <source>
        <dbReference type="EMBL" id="KAL0633068.1"/>
    </source>
</evidence>
<dbReference type="EMBL" id="JBBBZM010000138">
    <property type="protein sequence ID" value="KAL0633068.1"/>
    <property type="molecule type" value="Genomic_DNA"/>
</dbReference>
<feature type="transmembrane region" description="Helical" evidence="11">
    <location>
        <begin position="633"/>
        <end position="655"/>
    </location>
</feature>
<gene>
    <name evidence="14" type="primary">CHS3_2</name>
    <name evidence="14" type="ORF">Q9L58_008024</name>
</gene>
<evidence type="ECO:0000256" key="3">
    <source>
        <dbReference type="ARBA" id="ARBA00022475"/>
    </source>
</evidence>
<dbReference type="SUPFAM" id="SSF53448">
    <property type="entry name" value="Nucleotide-diphospho-sugar transferases"/>
    <property type="match status" value="1"/>
</dbReference>
<dbReference type="Proteomes" id="UP001447188">
    <property type="component" value="Unassembled WGS sequence"/>
</dbReference>
<evidence type="ECO:0000256" key="8">
    <source>
        <dbReference type="ARBA" id="ARBA00023136"/>
    </source>
</evidence>
<accession>A0ABR3GB70</accession>
<dbReference type="GO" id="GO:0004100">
    <property type="term" value="F:chitin synthase activity"/>
    <property type="evidence" value="ECO:0007669"/>
    <property type="project" value="UniProtKB-EC"/>
</dbReference>
<keyword evidence="5 11" id="KW-0808">Transferase</keyword>
<feature type="domain" description="Chitin synthase N-terminal" evidence="13">
    <location>
        <begin position="113"/>
        <end position="187"/>
    </location>
</feature>
<evidence type="ECO:0000256" key="12">
    <source>
        <dbReference type="SAM" id="MobiDB-lite"/>
    </source>
</evidence>
<dbReference type="InterPro" id="IPR004835">
    <property type="entry name" value="Chitin_synth"/>
</dbReference>
<feature type="transmembrane region" description="Helical" evidence="11">
    <location>
        <begin position="852"/>
        <end position="873"/>
    </location>
</feature>
<feature type="compositionally biased region" description="Polar residues" evidence="12">
    <location>
        <begin position="63"/>
        <end position="73"/>
    </location>
</feature>
<protein>
    <recommendedName>
        <fullName evidence="2 11">Chitin synthase</fullName>
        <ecNumber evidence="2 11">2.4.1.16</ecNumber>
    </recommendedName>
</protein>
<evidence type="ECO:0000256" key="2">
    <source>
        <dbReference type="ARBA" id="ARBA00012543"/>
    </source>
</evidence>
<evidence type="ECO:0000256" key="5">
    <source>
        <dbReference type="ARBA" id="ARBA00022679"/>
    </source>
</evidence>
<evidence type="ECO:0000256" key="11">
    <source>
        <dbReference type="RuleBase" id="RU366040"/>
    </source>
</evidence>
<evidence type="ECO:0000259" key="13">
    <source>
        <dbReference type="Pfam" id="PF08407"/>
    </source>
</evidence>
<keyword evidence="4 11" id="KW-0328">Glycosyltransferase</keyword>
<comment type="caution">
    <text evidence="14">The sequence shown here is derived from an EMBL/GenBank/DDBJ whole genome shotgun (WGS) entry which is preliminary data.</text>
</comment>
<dbReference type="Pfam" id="PF01644">
    <property type="entry name" value="Chitin_synth_1"/>
    <property type="match status" value="1"/>
</dbReference>
<organism evidence="14 15">
    <name type="scientific">Discina gigas</name>
    <dbReference type="NCBI Taxonomy" id="1032678"/>
    <lineage>
        <taxon>Eukaryota</taxon>
        <taxon>Fungi</taxon>
        <taxon>Dikarya</taxon>
        <taxon>Ascomycota</taxon>
        <taxon>Pezizomycotina</taxon>
        <taxon>Pezizomycetes</taxon>
        <taxon>Pezizales</taxon>
        <taxon>Discinaceae</taxon>
        <taxon>Discina</taxon>
    </lineage>
</organism>
<feature type="transmembrane region" description="Helical" evidence="11">
    <location>
        <begin position="687"/>
        <end position="707"/>
    </location>
</feature>
<evidence type="ECO:0000256" key="4">
    <source>
        <dbReference type="ARBA" id="ARBA00022676"/>
    </source>
</evidence>
<feature type="transmembrane region" description="Helical" evidence="11">
    <location>
        <begin position="513"/>
        <end position="530"/>
    </location>
</feature>
<name>A0ABR3GB70_9PEZI</name>